<gene>
    <name evidence="1" type="ORF">GOHSU_68_00110</name>
</gene>
<reference evidence="1 2" key="1">
    <citation type="submission" date="2012-12" db="EMBL/GenBank/DDBJ databases">
        <title>Whole genome shotgun sequence of Gordonia hirsuta NBRC 16056.</title>
        <authorList>
            <person name="Isaki-Nakamura S."/>
            <person name="Hosoyama A."/>
            <person name="Tsuchikane K."/>
            <person name="Katsumata H."/>
            <person name="Baba S."/>
            <person name="Yamazaki S."/>
            <person name="Fujita N."/>
        </authorList>
    </citation>
    <scope>NUCLEOTIDE SEQUENCE [LARGE SCALE GENOMIC DNA]</scope>
    <source>
        <strain evidence="1 2">NBRC 16056</strain>
    </source>
</reference>
<dbReference type="RefSeq" id="WP_005944361.1">
    <property type="nucleotide sequence ID" value="NZ_ATVK01000073.1"/>
</dbReference>
<name>L7LDR4_9ACTN</name>
<keyword evidence="2" id="KW-1185">Reference proteome</keyword>
<evidence type="ECO:0000313" key="1">
    <source>
        <dbReference type="EMBL" id="GAC59019.1"/>
    </source>
</evidence>
<comment type="caution">
    <text evidence="1">The sequence shown here is derived from an EMBL/GenBank/DDBJ whole genome shotgun (WGS) entry which is preliminary data.</text>
</comment>
<organism evidence="1 2">
    <name type="scientific">Gordonia hirsuta DSM 44140 = NBRC 16056</name>
    <dbReference type="NCBI Taxonomy" id="1121927"/>
    <lineage>
        <taxon>Bacteria</taxon>
        <taxon>Bacillati</taxon>
        <taxon>Actinomycetota</taxon>
        <taxon>Actinomycetes</taxon>
        <taxon>Mycobacteriales</taxon>
        <taxon>Gordoniaceae</taxon>
        <taxon>Gordonia</taxon>
    </lineage>
</organism>
<dbReference type="EMBL" id="BANT01000068">
    <property type="protein sequence ID" value="GAC59019.1"/>
    <property type="molecule type" value="Genomic_DNA"/>
</dbReference>
<sequence>MSADLNKMLVLDRLAGALLAAGLDNDHAGVGAVVEALAGLEGADAADLAGALVGAMRAVSGADLRVLRADLLELARVAALLEADDDGGDR</sequence>
<evidence type="ECO:0000313" key="2">
    <source>
        <dbReference type="Proteomes" id="UP000053405"/>
    </source>
</evidence>
<dbReference type="AlphaFoldDB" id="L7LDR4"/>
<protein>
    <submittedName>
        <fullName evidence="1">Uncharacterized protein</fullName>
    </submittedName>
</protein>
<accession>L7LDR4</accession>
<dbReference type="Proteomes" id="UP000053405">
    <property type="component" value="Unassembled WGS sequence"/>
</dbReference>
<proteinExistence type="predicted"/>
<dbReference type="STRING" id="1121927.GOHSU_68_00110"/>